<sequence length="273" mass="31984">MIPDAVITYYEKKTDSSRGYDSILSKWKNRIRPRIGAFCAIINNVEENHESGSNDIDVYQKACAEYKMIYRQDFTLEHCYNILKDHKASSGINLNNEADEPVEETYKVQPMGQTLRRLRQELVADVELANNLWHELNRYLEQLLTRALELLRVEALPDDPLVKVYPEWVSFVKSVTRLSDDDYKRLRYNGMHEEARKDVERAFGALKKQWAILATLTQAYIKEKLAKIMYTCIILHNMIIKGCKATICPKWYPKKVHQPDDLIRSDEQMHKIT</sequence>
<dbReference type="Pfam" id="PF04827">
    <property type="entry name" value="Plant_tran"/>
    <property type="match status" value="1"/>
</dbReference>
<dbReference type="InterPro" id="IPR006912">
    <property type="entry name" value="Harbinger_derived_prot"/>
</dbReference>
<gene>
    <name evidence="1" type="ORF">Tci_405467</name>
</gene>
<dbReference type="EMBL" id="BKCJ010170024">
    <property type="protein sequence ID" value="GEY33493.1"/>
    <property type="molecule type" value="Genomic_DNA"/>
</dbReference>
<proteinExistence type="predicted"/>
<comment type="caution">
    <text evidence="1">The sequence shown here is derived from an EMBL/GenBank/DDBJ whole genome shotgun (WGS) entry which is preliminary data.</text>
</comment>
<feature type="non-terminal residue" evidence="1">
    <location>
        <position position="273"/>
    </location>
</feature>
<evidence type="ECO:0000313" key="1">
    <source>
        <dbReference type="EMBL" id="GEY33493.1"/>
    </source>
</evidence>
<dbReference type="PANTHER" id="PTHR47150:SF5">
    <property type="entry name" value="OS07G0546750 PROTEIN"/>
    <property type="match status" value="1"/>
</dbReference>
<reference evidence="1" key="1">
    <citation type="journal article" date="2019" name="Sci. Rep.">
        <title>Draft genome of Tanacetum cinerariifolium, the natural source of mosquito coil.</title>
        <authorList>
            <person name="Yamashiro T."/>
            <person name="Shiraishi A."/>
            <person name="Satake H."/>
            <person name="Nakayama K."/>
        </authorList>
    </citation>
    <scope>NUCLEOTIDE SEQUENCE</scope>
</reference>
<dbReference type="AlphaFoldDB" id="A0A699HP14"/>
<dbReference type="PANTHER" id="PTHR47150">
    <property type="entry name" value="OS12G0169200 PROTEIN"/>
    <property type="match status" value="1"/>
</dbReference>
<protein>
    <submittedName>
        <fullName evidence="1">Protein ALP1-like</fullName>
    </submittedName>
</protein>
<name>A0A699HP14_TANCI</name>
<organism evidence="1">
    <name type="scientific">Tanacetum cinerariifolium</name>
    <name type="common">Dalmatian daisy</name>
    <name type="synonym">Chrysanthemum cinerariifolium</name>
    <dbReference type="NCBI Taxonomy" id="118510"/>
    <lineage>
        <taxon>Eukaryota</taxon>
        <taxon>Viridiplantae</taxon>
        <taxon>Streptophyta</taxon>
        <taxon>Embryophyta</taxon>
        <taxon>Tracheophyta</taxon>
        <taxon>Spermatophyta</taxon>
        <taxon>Magnoliopsida</taxon>
        <taxon>eudicotyledons</taxon>
        <taxon>Gunneridae</taxon>
        <taxon>Pentapetalae</taxon>
        <taxon>asterids</taxon>
        <taxon>campanulids</taxon>
        <taxon>Asterales</taxon>
        <taxon>Asteraceae</taxon>
        <taxon>Asteroideae</taxon>
        <taxon>Anthemideae</taxon>
        <taxon>Anthemidinae</taxon>
        <taxon>Tanacetum</taxon>
    </lineage>
</organism>
<accession>A0A699HP14</accession>